<dbReference type="Pfam" id="PF17642">
    <property type="entry name" value="TssD"/>
    <property type="match status" value="1"/>
</dbReference>
<dbReference type="AlphaFoldDB" id="A0A2P8G0E2"/>
<evidence type="ECO:0000313" key="1">
    <source>
        <dbReference type="EMBL" id="PSL27439.1"/>
    </source>
</evidence>
<comment type="caution">
    <text evidence="1">The sequence shown here is derived from an EMBL/GenBank/DDBJ whole genome shotgun (WGS) entry which is preliminary data.</text>
</comment>
<keyword evidence="2" id="KW-1185">Reference proteome</keyword>
<dbReference type="OrthoDB" id="947066at2"/>
<name>A0A2P8G0E2_9BACT</name>
<proteinExistence type="predicted"/>
<dbReference type="EMBL" id="PYAS01000008">
    <property type="protein sequence ID" value="PSL27439.1"/>
    <property type="molecule type" value="Genomic_DNA"/>
</dbReference>
<accession>A0A2P8G0E2</accession>
<sequence>MPSFVAYLTVGSFHTDLNYIYLDINQAVDSLGRPASMTRGGKITVEFNSTNDFLVAEWMVEPTMRMDGNIRFMNLDSRSTLKEIVFSNAYCIDFHERFDGTDNSSQMVTIITISPEKINVGGIELDNKWPETE</sequence>
<organism evidence="1 2">
    <name type="scientific">Dyadobacter jiangsuensis</name>
    <dbReference type="NCBI Taxonomy" id="1591085"/>
    <lineage>
        <taxon>Bacteria</taxon>
        <taxon>Pseudomonadati</taxon>
        <taxon>Bacteroidota</taxon>
        <taxon>Cytophagia</taxon>
        <taxon>Cytophagales</taxon>
        <taxon>Spirosomataceae</taxon>
        <taxon>Dyadobacter</taxon>
    </lineage>
</organism>
<protein>
    <submittedName>
        <fullName evidence="1">Uncharacterized protein</fullName>
    </submittedName>
</protein>
<reference evidence="1 2" key="1">
    <citation type="submission" date="2018-03" db="EMBL/GenBank/DDBJ databases">
        <title>Genomic Encyclopedia of Archaeal and Bacterial Type Strains, Phase II (KMG-II): from individual species to whole genera.</title>
        <authorList>
            <person name="Goeker M."/>
        </authorList>
    </citation>
    <scope>NUCLEOTIDE SEQUENCE [LARGE SCALE GENOMIC DNA]</scope>
    <source>
        <strain evidence="1 2">DSM 29057</strain>
    </source>
</reference>
<evidence type="ECO:0000313" key="2">
    <source>
        <dbReference type="Proteomes" id="UP000241964"/>
    </source>
</evidence>
<dbReference type="Proteomes" id="UP000241964">
    <property type="component" value="Unassembled WGS sequence"/>
</dbReference>
<dbReference type="RefSeq" id="WP_106596831.1">
    <property type="nucleotide sequence ID" value="NZ_PYAS01000008.1"/>
</dbReference>
<gene>
    <name evidence="1" type="ORF">CLV60_108297</name>
</gene>
<dbReference type="GO" id="GO:0033104">
    <property type="term" value="C:type VI protein secretion system complex"/>
    <property type="evidence" value="ECO:0007669"/>
    <property type="project" value="InterPro"/>
</dbReference>
<dbReference type="InterPro" id="IPR041408">
    <property type="entry name" value="Hcp_Tssd"/>
</dbReference>